<dbReference type="InterPro" id="IPR045121">
    <property type="entry name" value="CoAse"/>
</dbReference>
<evidence type="ECO:0000256" key="3">
    <source>
        <dbReference type="ARBA" id="ARBA00022723"/>
    </source>
</evidence>
<evidence type="ECO:0000256" key="1">
    <source>
        <dbReference type="ARBA" id="ARBA00001936"/>
    </source>
</evidence>
<dbReference type="GO" id="GO:0010945">
    <property type="term" value="F:coenzyme A diphosphatase activity"/>
    <property type="evidence" value="ECO:0007669"/>
    <property type="project" value="InterPro"/>
</dbReference>
<evidence type="ECO:0000259" key="7">
    <source>
        <dbReference type="PROSITE" id="PS51462"/>
    </source>
</evidence>
<accession>A0A244CWR2</accession>
<comment type="cofactor">
    <cofactor evidence="1">
        <name>Mn(2+)</name>
        <dbReference type="ChEBI" id="CHEBI:29035"/>
    </cofactor>
</comment>
<evidence type="ECO:0000256" key="4">
    <source>
        <dbReference type="ARBA" id="ARBA00022801"/>
    </source>
</evidence>
<evidence type="ECO:0000313" key="9">
    <source>
        <dbReference type="Proteomes" id="UP000194841"/>
    </source>
</evidence>
<dbReference type="PANTHER" id="PTHR12992:SF11">
    <property type="entry name" value="MITOCHONDRIAL COENZYME A DIPHOSPHATASE NUDT8"/>
    <property type="match status" value="1"/>
</dbReference>
<evidence type="ECO:0000313" key="8">
    <source>
        <dbReference type="EMBL" id="OUL59689.1"/>
    </source>
</evidence>
<dbReference type="Gene3D" id="3.90.79.10">
    <property type="entry name" value="Nucleoside Triphosphate Pyrophosphohydrolase"/>
    <property type="match status" value="1"/>
</dbReference>
<dbReference type="EMBL" id="MWPV01000001">
    <property type="protein sequence ID" value="OUL59689.1"/>
    <property type="molecule type" value="Genomic_DNA"/>
</dbReference>
<dbReference type="OrthoDB" id="9802805at2"/>
<dbReference type="InterPro" id="IPR015797">
    <property type="entry name" value="NUDIX_hydrolase-like_dom_sf"/>
</dbReference>
<evidence type="ECO:0000256" key="6">
    <source>
        <dbReference type="ARBA" id="ARBA00023211"/>
    </source>
</evidence>
<organism evidence="8 9">
    <name type="scientific">Pseudoalteromonas ulvae</name>
    <dbReference type="NCBI Taxonomy" id="107327"/>
    <lineage>
        <taxon>Bacteria</taxon>
        <taxon>Pseudomonadati</taxon>
        <taxon>Pseudomonadota</taxon>
        <taxon>Gammaproteobacteria</taxon>
        <taxon>Alteromonadales</taxon>
        <taxon>Pseudoalteromonadaceae</taxon>
        <taxon>Pseudoalteromonas</taxon>
    </lineage>
</organism>
<evidence type="ECO:0000256" key="5">
    <source>
        <dbReference type="ARBA" id="ARBA00022842"/>
    </source>
</evidence>
<dbReference type="Pfam" id="PF00293">
    <property type="entry name" value="NUDIX"/>
    <property type="match status" value="1"/>
</dbReference>
<gene>
    <name evidence="8" type="ORF">B1199_05515</name>
</gene>
<keyword evidence="9" id="KW-1185">Reference proteome</keyword>
<dbReference type="AlphaFoldDB" id="A0A244CWR2"/>
<sequence>MTLNEFINRFQLLSLSGNQGFPHPAKKSAVLIPICEIDNTLHILFCKRPRYLKHHPAEICFPGGKLEPTDDSLQGAALRECHEELGLPKQQITLLGELQSYWTLTGFEIKPFVGLINDINTIKIDNNEVESVFYIPFSELALSQNWQPLSFIRANKKRQLRAFKTPYGLLWGATAQITLNLVKQVS</sequence>
<dbReference type="SUPFAM" id="SSF55811">
    <property type="entry name" value="Nudix"/>
    <property type="match status" value="1"/>
</dbReference>
<comment type="cofactor">
    <cofactor evidence="2">
        <name>Mg(2+)</name>
        <dbReference type="ChEBI" id="CHEBI:18420"/>
    </cofactor>
</comment>
<keyword evidence="5" id="KW-0460">Magnesium</keyword>
<feature type="domain" description="Nudix hydrolase" evidence="7">
    <location>
        <begin position="25"/>
        <end position="161"/>
    </location>
</feature>
<dbReference type="RefSeq" id="WP_086743079.1">
    <property type="nucleotide sequence ID" value="NZ_MWPV01000001.1"/>
</dbReference>
<dbReference type="PROSITE" id="PS51462">
    <property type="entry name" value="NUDIX"/>
    <property type="match status" value="1"/>
</dbReference>
<name>A0A244CWR2_PSEDV</name>
<dbReference type="GO" id="GO:0046872">
    <property type="term" value="F:metal ion binding"/>
    <property type="evidence" value="ECO:0007669"/>
    <property type="project" value="UniProtKB-KW"/>
</dbReference>
<comment type="caution">
    <text evidence="8">The sequence shown here is derived from an EMBL/GenBank/DDBJ whole genome shotgun (WGS) entry which is preliminary data.</text>
</comment>
<evidence type="ECO:0000256" key="2">
    <source>
        <dbReference type="ARBA" id="ARBA00001946"/>
    </source>
</evidence>
<keyword evidence="6" id="KW-0464">Manganese</keyword>
<dbReference type="CDD" id="cd03426">
    <property type="entry name" value="NUDIX_CoAse_Nudt7"/>
    <property type="match status" value="1"/>
</dbReference>
<keyword evidence="4" id="KW-0378">Hydrolase</keyword>
<proteinExistence type="predicted"/>
<reference evidence="8 9" key="1">
    <citation type="submission" date="2017-02" db="EMBL/GenBank/DDBJ databases">
        <title>Pseudoalteromonas ulvae TC14 Genome.</title>
        <authorList>
            <person name="Molmeret M."/>
        </authorList>
    </citation>
    <scope>NUCLEOTIDE SEQUENCE [LARGE SCALE GENOMIC DNA]</scope>
    <source>
        <strain evidence="8">TC14</strain>
    </source>
</reference>
<dbReference type="InterPro" id="IPR000086">
    <property type="entry name" value="NUDIX_hydrolase_dom"/>
</dbReference>
<protein>
    <submittedName>
        <fullName evidence="8">Coenzyme A pyrophosphatase</fullName>
    </submittedName>
</protein>
<keyword evidence="3" id="KW-0479">Metal-binding</keyword>
<dbReference type="PANTHER" id="PTHR12992">
    <property type="entry name" value="NUDIX HYDROLASE"/>
    <property type="match status" value="1"/>
</dbReference>
<dbReference type="Proteomes" id="UP000194841">
    <property type="component" value="Unassembled WGS sequence"/>
</dbReference>